<dbReference type="InterPro" id="IPR016040">
    <property type="entry name" value="NAD(P)-bd_dom"/>
</dbReference>
<dbReference type="PATRIC" id="fig|265726.11.peg.1521"/>
<feature type="domain" description="NAD(P)-binding" evidence="1">
    <location>
        <begin position="7"/>
        <end position="201"/>
    </location>
</feature>
<dbReference type="Proteomes" id="UP000033633">
    <property type="component" value="Unassembled WGS sequence"/>
</dbReference>
<dbReference type="PANTHER" id="PTHR43355">
    <property type="entry name" value="FLAVIN REDUCTASE (NADPH)"/>
    <property type="match status" value="1"/>
</dbReference>
<dbReference type="STRING" id="265726.KY46_16305"/>
<name>A0A0F5V9S1_9GAMM</name>
<evidence type="ECO:0000259" key="1">
    <source>
        <dbReference type="Pfam" id="PF13460"/>
    </source>
</evidence>
<reference evidence="2 3" key="1">
    <citation type="submission" date="2014-12" db="EMBL/GenBank/DDBJ databases">
        <title>Mercury Reductase activity and rhizosphere competence traits in the genome of root associated Photobacterium halotolerans MELD1.</title>
        <authorList>
            <person name="Mathew D.C."/>
            <person name="Huang C.-C."/>
        </authorList>
    </citation>
    <scope>NUCLEOTIDE SEQUENCE [LARGE SCALE GENOMIC DNA]</scope>
    <source>
        <strain evidence="2 3">MELD1</strain>
    </source>
</reference>
<dbReference type="GO" id="GO:0016646">
    <property type="term" value="F:oxidoreductase activity, acting on the CH-NH group of donors, NAD or NADP as acceptor"/>
    <property type="evidence" value="ECO:0007669"/>
    <property type="project" value="TreeGrafter"/>
</dbReference>
<dbReference type="Gene3D" id="3.40.50.720">
    <property type="entry name" value="NAD(P)-binding Rossmann-like Domain"/>
    <property type="match status" value="1"/>
</dbReference>
<keyword evidence="3" id="KW-1185">Reference proteome</keyword>
<protein>
    <submittedName>
        <fullName evidence="2">3-beta hydroxysteroid dehydrogenase</fullName>
    </submittedName>
</protein>
<dbReference type="OrthoDB" id="7352421at2"/>
<dbReference type="EMBL" id="JWYV01000015">
    <property type="protein sequence ID" value="KKC98920.1"/>
    <property type="molecule type" value="Genomic_DNA"/>
</dbReference>
<gene>
    <name evidence="2" type="ORF">KY46_16305</name>
</gene>
<dbReference type="SUPFAM" id="SSF51735">
    <property type="entry name" value="NAD(P)-binding Rossmann-fold domains"/>
    <property type="match status" value="1"/>
</dbReference>
<evidence type="ECO:0000313" key="2">
    <source>
        <dbReference type="EMBL" id="KKC98920.1"/>
    </source>
</evidence>
<dbReference type="RefSeq" id="WP_046221710.1">
    <property type="nucleotide sequence ID" value="NZ_JWYV01000015.1"/>
</dbReference>
<evidence type="ECO:0000313" key="3">
    <source>
        <dbReference type="Proteomes" id="UP000033633"/>
    </source>
</evidence>
<comment type="caution">
    <text evidence="2">The sequence shown here is derived from an EMBL/GenBank/DDBJ whole genome shotgun (WGS) entry which is preliminary data.</text>
</comment>
<dbReference type="InterPro" id="IPR036291">
    <property type="entry name" value="NAD(P)-bd_dom_sf"/>
</dbReference>
<organism evidence="2 3">
    <name type="scientific">Photobacterium halotolerans</name>
    <dbReference type="NCBI Taxonomy" id="265726"/>
    <lineage>
        <taxon>Bacteria</taxon>
        <taxon>Pseudomonadati</taxon>
        <taxon>Pseudomonadota</taxon>
        <taxon>Gammaproteobacteria</taxon>
        <taxon>Vibrionales</taxon>
        <taxon>Vibrionaceae</taxon>
        <taxon>Photobacterium</taxon>
    </lineage>
</organism>
<dbReference type="InterPro" id="IPR051606">
    <property type="entry name" value="Polyketide_Oxido-like"/>
</dbReference>
<dbReference type="PANTHER" id="PTHR43355:SF2">
    <property type="entry name" value="FLAVIN REDUCTASE (NADPH)"/>
    <property type="match status" value="1"/>
</dbReference>
<proteinExistence type="predicted"/>
<dbReference type="Pfam" id="PF13460">
    <property type="entry name" value="NAD_binding_10"/>
    <property type="match status" value="1"/>
</dbReference>
<accession>A0A0F5V9S1</accession>
<dbReference type="CDD" id="cd05244">
    <property type="entry name" value="BVR-B_like_SDR_a"/>
    <property type="match status" value="1"/>
</dbReference>
<sequence>MKIAIIGASGFIGSALREEALSRGHQVTALVSRPERLATQPGLTILKADVQDTQALTAQLAGYDAVLSAFSGHAQTDVAGYFAQGFDSILAAAQAAKANRLMVVGGAGSLEVAPGVQLIDTPEFPAEYKATAEGARYALNALRAQQGVNWTMLSPAAMIAPGERTGQYQLGTNQLLTDAAGNSQISVEDYGKAMIDELEAPAHANQRFTLAYA</sequence>
<dbReference type="AlphaFoldDB" id="A0A0F5V9S1"/>